<evidence type="ECO:0008006" key="3">
    <source>
        <dbReference type="Google" id="ProtNLM"/>
    </source>
</evidence>
<dbReference type="Pfam" id="PF09996">
    <property type="entry name" value="DUF2237"/>
    <property type="match status" value="1"/>
</dbReference>
<name>A0A5C1E8C8_9RHOO</name>
<keyword evidence="2" id="KW-1185">Reference proteome</keyword>
<dbReference type="PANTHER" id="PTHR37466">
    <property type="entry name" value="SLR1628 PROTEIN"/>
    <property type="match status" value="1"/>
</dbReference>
<organism evidence="1 2">
    <name type="scientific">Oryzomicrobium terrae</name>
    <dbReference type="NCBI Taxonomy" id="1735038"/>
    <lineage>
        <taxon>Bacteria</taxon>
        <taxon>Pseudomonadati</taxon>
        <taxon>Pseudomonadota</taxon>
        <taxon>Betaproteobacteria</taxon>
        <taxon>Rhodocyclales</taxon>
        <taxon>Rhodocyclaceae</taxon>
        <taxon>Oryzomicrobium</taxon>
    </lineage>
</organism>
<dbReference type="PANTHER" id="PTHR37466:SF1">
    <property type="entry name" value="SLR1628 PROTEIN"/>
    <property type="match status" value="1"/>
</dbReference>
<dbReference type="InterPro" id="IPR018714">
    <property type="entry name" value="DUF2237"/>
</dbReference>
<proteinExistence type="predicted"/>
<evidence type="ECO:0000313" key="2">
    <source>
        <dbReference type="Proteomes" id="UP000323671"/>
    </source>
</evidence>
<evidence type="ECO:0000313" key="1">
    <source>
        <dbReference type="EMBL" id="QEL64884.1"/>
    </source>
</evidence>
<dbReference type="Proteomes" id="UP000323671">
    <property type="component" value="Chromosome"/>
</dbReference>
<reference evidence="1 2" key="1">
    <citation type="submission" date="2017-07" db="EMBL/GenBank/DDBJ databases">
        <title>Complete genome sequence of Oryzomicrobium terrae TPP412.</title>
        <authorList>
            <person name="Chiu L.-W."/>
            <person name="Lo K.-J."/>
            <person name="Tsai Y.-M."/>
            <person name="Lin S.-S."/>
            <person name="Kuo C.-H."/>
            <person name="Liu C.-T."/>
        </authorList>
    </citation>
    <scope>NUCLEOTIDE SEQUENCE [LARGE SCALE GENOMIC DNA]</scope>
    <source>
        <strain evidence="1 2">TPP412</strain>
    </source>
</reference>
<dbReference type="KEGG" id="otr:OTERR_14080"/>
<accession>A0A5C1E8C8</accession>
<dbReference type="RefSeq" id="WP_054620632.1">
    <property type="nucleotide sequence ID" value="NZ_CP022579.1"/>
</dbReference>
<dbReference type="Gene3D" id="3.30.56.110">
    <property type="entry name" value="Protein of unknown function DUF2237"/>
    <property type="match status" value="1"/>
</dbReference>
<dbReference type="EMBL" id="CP022579">
    <property type="protein sequence ID" value="QEL64884.1"/>
    <property type="molecule type" value="Genomic_DNA"/>
</dbReference>
<gene>
    <name evidence="1" type="ORF">OTERR_14080</name>
</gene>
<protein>
    <recommendedName>
        <fullName evidence="3">DUF2237 domain-containing protein</fullName>
    </recommendedName>
</protein>
<dbReference type="AlphaFoldDB" id="A0A5C1E8C8"/>
<sequence length="134" mass="14251">MSTMSDLPGGGPQLNVFGEPLAPCSGGQGAPRTGFYRTGCCETGPDDLGSHTVCAVMSAEFLEFSKARGNDLSTPRPEYGFPGLKPGDRWCLCAPRWQEAFVAGHAPQVVLAASHYGALQYARLDDLRQFAVQG</sequence>